<name>A0A6M3LQ72_9ZZZZ</name>
<dbReference type="AlphaFoldDB" id="A0A6M3LQ72"/>
<accession>A0A6M3LQ72</accession>
<organism evidence="1">
    <name type="scientific">viral metagenome</name>
    <dbReference type="NCBI Taxonomy" id="1070528"/>
    <lineage>
        <taxon>unclassified sequences</taxon>
        <taxon>metagenomes</taxon>
        <taxon>organismal metagenomes</taxon>
    </lineage>
</organism>
<proteinExistence type="predicted"/>
<gene>
    <name evidence="1" type="ORF">MM415B03722_0009</name>
</gene>
<dbReference type="EMBL" id="MT143264">
    <property type="protein sequence ID" value="QJA94835.1"/>
    <property type="molecule type" value="Genomic_DNA"/>
</dbReference>
<sequence>MLKLGYKLPATYRLSNSRGAECAGEPPGHPRYFVRAVYTQYGNSPPDRPGNLGANYEYHGRYYTELEDVDRHFKPLPLEHPRVQAWIIATFNHHRYCYQDPNGTGGWHDNLIIYPVPSYKLEKFRDDERFSDKWRETAKAAIAQANQDIEARAAAIATPDNHGATIIIRRHYPDFIPTTELIDNPPAAPGNWWKTGDRPEPENCPGQYSMKHPTGKTWCQWCGWHEPEPAIDAHLEAAYEERTEGEG</sequence>
<protein>
    <submittedName>
        <fullName evidence="1">Uncharacterized protein</fullName>
    </submittedName>
</protein>
<evidence type="ECO:0000313" key="1">
    <source>
        <dbReference type="EMBL" id="QJA94835.1"/>
    </source>
</evidence>
<reference evidence="1" key="1">
    <citation type="submission" date="2020-03" db="EMBL/GenBank/DDBJ databases">
        <title>The deep terrestrial virosphere.</title>
        <authorList>
            <person name="Holmfeldt K."/>
            <person name="Nilsson E."/>
            <person name="Simone D."/>
            <person name="Lopez-Fernandez M."/>
            <person name="Wu X."/>
            <person name="de Brujin I."/>
            <person name="Lundin D."/>
            <person name="Andersson A."/>
            <person name="Bertilsson S."/>
            <person name="Dopson M."/>
        </authorList>
    </citation>
    <scope>NUCLEOTIDE SEQUENCE</scope>
    <source>
        <strain evidence="1">MM415B03722</strain>
    </source>
</reference>